<dbReference type="Pfam" id="PF13304">
    <property type="entry name" value="AAA_21"/>
    <property type="match status" value="1"/>
</dbReference>
<dbReference type="EMBL" id="CP126970">
    <property type="protein sequence ID" value="WIM70165.1"/>
    <property type="molecule type" value="Genomic_DNA"/>
</dbReference>
<dbReference type="SUPFAM" id="SSF52540">
    <property type="entry name" value="P-loop containing nucleoside triphosphate hydrolases"/>
    <property type="match status" value="1"/>
</dbReference>
<reference evidence="9 10" key="1">
    <citation type="submission" date="2023-05" db="EMBL/GenBank/DDBJ databases">
        <title>Corynebacterium suedekumii sp. nov. and Corynebacterium breve sp. nov. isolated from raw cow's milk.</title>
        <authorList>
            <person name="Baer M.K."/>
            <person name="Mehl L."/>
            <person name="Hellmuth R."/>
            <person name="Marke G."/>
            <person name="Lipski A."/>
        </authorList>
    </citation>
    <scope>NUCLEOTIDE SEQUENCE [LARGE SCALE GENOMIC DNA]</scope>
    <source>
        <strain evidence="9 10">LM112</strain>
    </source>
</reference>
<dbReference type="SMART" id="SM00382">
    <property type="entry name" value="AAA"/>
    <property type="match status" value="1"/>
</dbReference>
<dbReference type="InterPro" id="IPR003959">
    <property type="entry name" value="ATPase_AAA_core"/>
</dbReference>
<evidence type="ECO:0000259" key="8">
    <source>
        <dbReference type="SMART" id="SM00382"/>
    </source>
</evidence>
<keyword evidence="4" id="KW-0410">Iron transport</keyword>
<name>A0ABY8VN04_9CORY</name>
<evidence type="ECO:0000313" key="9">
    <source>
        <dbReference type="EMBL" id="WIM70165.1"/>
    </source>
</evidence>
<dbReference type="InterPro" id="IPR027417">
    <property type="entry name" value="P-loop_NTPase"/>
</dbReference>
<keyword evidence="6" id="KW-0406">Ion transport</keyword>
<dbReference type="InterPro" id="IPR038729">
    <property type="entry name" value="Rad50/SbcC_AAA"/>
</dbReference>
<dbReference type="PANTHER" id="PTHR42771">
    <property type="entry name" value="IRON(3+)-HYDROXAMATE IMPORT ATP-BINDING PROTEIN FHUC"/>
    <property type="match status" value="1"/>
</dbReference>
<evidence type="ECO:0000256" key="3">
    <source>
        <dbReference type="ARBA" id="ARBA00022475"/>
    </source>
</evidence>
<evidence type="ECO:0000313" key="10">
    <source>
        <dbReference type="Proteomes" id="UP001238805"/>
    </source>
</evidence>
<keyword evidence="3" id="KW-1003">Cell membrane</keyword>
<feature type="domain" description="AAA+ ATPase" evidence="8">
    <location>
        <begin position="35"/>
        <end position="212"/>
    </location>
</feature>
<evidence type="ECO:0000256" key="4">
    <source>
        <dbReference type="ARBA" id="ARBA00022496"/>
    </source>
</evidence>
<keyword evidence="2" id="KW-0813">Transport</keyword>
<evidence type="ECO:0000256" key="2">
    <source>
        <dbReference type="ARBA" id="ARBA00022448"/>
    </source>
</evidence>
<dbReference type="PANTHER" id="PTHR42771:SF2">
    <property type="entry name" value="IRON(3+)-HYDROXAMATE IMPORT ATP-BINDING PROTEIN FHUC"/>
    <property type="match status" value="1"/>
</dbReference>
<keyword evidence="7" id="KW-0472">Membrane</keyword>
<comment type="subcellular location">
    <subcellularLocation>
        <location evidence="1">Cell membrane</location>
        <topology evidence="1">Peripheral membrane protein</topology>
    </subcellularLocation>
</comment>
<dbReference type="RefSeq" id="WP_284874758.1">
    <property type="nucleotide sequence ID" value="NZ_CP126970.1"/>
</dbReference>
<organism evidence="9 10">
    <name type="scientific">Corynebacterium suedekumii</name>
    <dbReference type="NCBI Taxonomy" id="3049801"/>
    <lineage>
        <taxon>Bacteria</taxon>
        <taxon>Bacillati</taxon>
        <taxon>Actinomycetota</taxon>
        <taxon>Actinomycetes</taxon>
        <taxon>Mycobacteriales</taxon>
        <taxon>Corynebacteriaceae</taxon>
        <taxon>Corynebacterium</taxon>
    </lineage>
</organism>
<keyword evidence="5" id="KW-0408">Iron</keyword>
<evidence type="ECO:0000256" key="6">
    <source>
        <dbReference type="ARBA" id="ARBA00023065"/>
    </source>
</evidence>
<protein>
    <submittedName>
        <fullName evidence="9">AAA family ATPase</fullName>
    </submittedName>
</protein>
<gene>
    <name evidence="9" type="ORF">QP029_13450</name>
</gene>
<evidence type="ECO:0000256" key="5">
    <source>
        <dbReference type="ARBA" id="ARBA00023004"/>
    </source>
</evidence>
<keyword evidence="10" id="KW-1185">Reference proteome</keyword>
<evidence type="ECO:0000256" key="1">
    <source>
        <dbReference type="ARBA" id="ARBA00004202"/>
    </source>
</evidence>
<dbReference type="Gene3D" id="3.40.50.300">
    <property type="entry name" value="P-loop containing nucleotide triphosphate hydrolases"/>
    <property type="match status" value="2"/>
</dbReference>
<accession>A0ABY8VN04</accession>
<dbReference type="Pfam" id="PF13476">
    <property type="entry name" value="AAA_23"/>
    <property type="match status" value="1"/>
</dbReference>
<dbReference type="Proteomes" id="UP001238805">
    <property type="component" value="Chromosome"/>
</dbReference>
<sequence length="235" mass="25748">MFITSVRLDHIKDESYIRTLPAVRHLEVLDGLRLHHPVTFFVGDNGAGKSTLVEAIAIAAGFPGTGGPIREVLPTSAVPTESALSRWITLRGRELPLRGYFLRAETHYDTVSAFDNKQWADPAESRHLMSHGESVLSVLGDHVDGAGLYIFDEPESGLSIVRQMALVAEIQQAVQRGGQFIIATHSPIMLAVPDATIVEITEDGMVETVYDEAEAVVATREFLEDPEGTLKYILE</sequence>
<evidence type="ECO:0000256" key="7">
    <source>
        <dbReference type="ARBA" id="ARBA00023136"/>
    </source>
</evidence>
<dbReference type="InterPro" id="IPR051535">
    <property type="entry name" value="Siderophore_ABC-ATPase"/>
</dbReference>
<proteinExistence type="predicted"/>
<dbReference type="InterPro" id="IPR003593">
    <property type="entry name" value="AAA+_ATPase"/>
</dbReference>